<dbReference type="RefSeq" id="XP_005829581.1">
    <property type="nucleotide sequence ID" value="XM_005829524.1"/>
</dbReference>
<dbReference type="PaxDb" id="55529-EKX42601"/>
<gene>
    <name evidence="2" type="ORF">GUITHDRAFT_73788</name>
</gene>
<dbReference type="KEGG" id="gtt:GUITHDRAFT_73788"/>
<dbReference type="PANTHER" id="PTHR43686">
    <property type="entry name" value="SULFURTRANSFERASE-RELATED"/>
    <property type="match status" value="1"/>
</dbReference>
<dbReference type="Gene3D" id="3.90.1150.10">
    <property type="entry name" value="Aspartate Aminotransferase, domain 1"/>
    <property type="match status" value="1"/>
</dbReference>
<reference evidence="3" key="3">
    <citation type="submission" date="2015-06" db="UniProtKB">
        <authorList>
            <consortium name="EnsemblProtists"/>
        </authorList>
    </citation>
    <scope>IDENTIFICATION</scope>
</reference>
<sequence length="480" mass="52723">MASTLLAEKKSLVSHIEQSVIGAGMPIHTPFGPRKLTYADYTASGRSLTFIEDAIRNTVLPHYANTHTTVSHTGRQTSKYREEARHIILESVNGRKDKDVVVFTGSGCTAAIYKTAQLLMHRQDWKDSAGTPEAPLVLIGPYEHHSNILPWRESGADVVEVQLNATGQVDLDHLRRVLRQYQSRRIKVGSFSAASNVTGILTDVEAVATVLHEHGALAFFDYAAAGPYVDIDMNPSRPLAYKDAVFISPHKFVGGPSTPGVLVFKKDSLYEPCKNRGAPVTPAGGTVLFVSNLEHRYLDSVEEREEGGTPEIVGAIRCGLVFRLKMEVGPSTIVEREHHYWSQALAAWKANKSIIILGDTSVARLSIVSFVVAHGNKLVHHNFVASLLNDLFGVQGRAGCSCAGPYAQKLFNISPTSALCLEQTVLQGEEGIKPGFIRINFNFFISPHVARFLIDAVLFVAEHGWKLLPFYKLDVNTGEW</sequence>
<proteinExistence type="predicted"/>
<dbReference type="Proteomes" id="UP000011087">
    <property type="component" value="Unassembled WGS sequence"/>
</dbReference>
<keyword evidence="4" id="KW-1185">Reference proteome</keyword>
<dbReference type="eggNOG" id="KOG2840">
    <property type="taxonomic scope" value="Eukaryota"/>
</dbReference>
<dbReference type="Pfam" id="PF00266">
    <property type="entry name" value="Aminotran_5"/>
    <property type="match status" value="1"/>
</dbReference>
<dbReference type="HOGENOM" id="CLU_003433_9_3_1"/>
<organism evidence="2">
    <name type="scientific">Guillardia theta (strain CCMP2712)</name>
    <name type="common">Cryptophyte</name>
    <dbReference type="NCBI Taxonomy" id="905079"/>
    <lineage>
        <taxon>Eukaryota</taxon>
        <taxon>Cryptophyceae</taxon>
        <taxon>Pyrenomonadales</taxon>
        <taxon>Geminigeraceae</taxon>
        <taxon>Guillardia</taxon>
    </lineage>
</organism>
<evidence type="ECO:0000313" key="4">
    <source>
        <dbReference type="Proteomes" id="UP000011087"/>
    </source>
</evidence>
<dbReference type="AlphaFoldDB" id="L1J251"/>
<dbReference type="Gene3D" id="3.40.640.10">
    <property type="entry name" value="Type I PLP-dependent aspartate aminotransferase-like (Major domain)"/>
    <property type="match status" value="1"/>
</dbReference>
<dbReference type="InterPro" id="IPR015424">
    <property type="entry name" value="PyrdxlP-dep_Trfase"/>
</dbReference>
<dbReference type="GeneID" id="17299249"/>
<feature type="domain" description="Aminotransferase class V" evidence="1">
    <location>
        <begin position="38"/>
        <end position="409"/>
    </location>
</feature>
<dbReference type="InterPro" id="IPR000192">
    <property type="entry name" value="Aminotrans_V_dom"/>
</dbReference>
<dbReference type="OMA" id="LFCAHPL"/>
<accession>L1J251</accession>
<dbReference type="EMBL" id="JH993015">
    <property type="protein sequence ID" value="EKX42601.1"/>
    <property type="molecule type" value="Genomic_DNA"/>
</dbReference>
<evidence type="ECO:0000313" key="2">
    <source>
        <dbReference type="EMBL" id="EKX42601.1"/>
    </source>
</evidence>
<dbReference type="SUPFAM" id="SSF53383">
    <property type="entry name" value="PLP-dependent transferases"/>
    <property type="match status" value="1"/>
</dbReference>
<reference evidence="4" key="2">
    <citation type="submission" date="2012-11" db="EMBL/GenBank/DDBJ databases">
        <authorList>
            <person name="Kuo A."/>
            <person name="Curtis B.A."/>
            <person name="Tanifuji G."/>
            <person name="Burki F."/>
            <person name="Gruber A."/>
            <person name="Irimia M."/>
            <person name="Maruyama S."/>
            <person name="Arias M.C."/>
            <person name="Ball S.G."/>
            <person name="Gile G.H."/>
            <person name="Hirakawa Y."/>
            <person name="Hopkins J.F."/>
            <person name="Rensing S.A."/>
            <person name="Schmutz J."/>
            <person name="Symeonidi A."/>
            <person name="Elias M."/>
            <person name="Eveleigh R.J."/>
            <person name="Herman E.K."/>
            <person name="Klute M.J."/>
            <person name="Nakayama T."/>
            <person name="Obornik M."/>
            <person name="Reyes-Prieto A."/>
            <person name="Armbrust E.V."/>
            <person name="Aves S.J."/>
            <person name="Beiko R.G."/>
            <person name="Coutinho P."/>
            <person name="Dacks J.B."/>
            <person name="Durnford D.G."/>
            <person name="Fast N.M."/>
            <person name="Green B.R."/>
            <person name="Grisdale C."/>
            <person name="Hempe F."/>
            <person name="Henrissat B."/>
            <person name="Hoppner M.P."/>
            <person name="Ishida K.-I."/>
            <person name="Kim E."/>
            <person name="Koreny L."/>
            <person name="Kroth P.G."/>
            <person name="Liu Y."/>
            <person name="Malik S.-B."/>
            <person name="Maier U.G."/>
            <person name="McRose D."/>
            <person name="Mock T."/>
            <person name="Neilson J.A."/>
            <person name="Onodera N.T."/>
            <person name="Poole A.M."/>
            <person name="Pritham E.J."/>
            <person name="Richards T.A."/>
            <person name="Rocap G."/>
            <person name="Roy S.W."/>
            <person name="Sarai C."/>
            <person name="Schaack S."/>
            <person name="Shirato S."/>
            <person name="Slamovits C.H."/>
            <person name="Spencer D.F."/>
            <person name="Suzuki S."/>
            <person name="Worden A.Z."/>
            <person name="Zauner S."/>
            <person name="Barry K."/>
            <person name="Bell C."/>
            <person name="Bharti A.K."/>
            <person name="Crow J.A."/>
            <person name="Grimwood J."/>
            <person name="Kramer R."/>
            <person name="Lindquist E."/>
            <person name="Lucas S."/>
            <person name="Salamov A."/>
            <person name="McFadden G.I."/>
            <person name="Lane C.E."/>
            <person name="Keeling P.J."/>
            <person name="Gray M.W."/>
            <person name="Grigoriev I.V."/>
            <person name="Archibald J.M."/>
        </authorList>
    </citation>
    <scope>NUCLEOTIDE SEQUENCE</scope>
    <source>
        <strain evidence="4">CCMP2712</strain>
    </source>
</reference>
<reference evidence="2 4" key="1">
    <citation type="journal article" date="2012" name="Nature">
        <title>Algal genomes reveal evolutionary mosaicism and the fate of nucleomorphs.</title>
        <authorList>
            <consortium name="DOE Joint Genome Institute"/>
            <person name="Curtis B.A."/>
            <person name="Tanifuji G."/>
            <person name="Burki F."/>
            <person name="Gruber A."/>
            <person name="Irimia M."/>
            <person name="Maruyama S."/>
            <person name="Arias M.C."/>
            <person name="Ball S.G."/>
            <person name="Gile G.H."/>
            <person name="Hirakawa Y."/>
            <person name="Hopkins J.F."/>
            <person name="Kuo A."/>
            <person name="Rensing S.A."/>
            <person name="Schmutz J."/>
            <person name="Symeonidi A."/>
            <person name="Elias M."/>
            <person name="Eveleigh R.J."/>
            <person name="Herman E.K."/>
            <person name="Klute M.J."/>
            <person name="Nakayama T."/>
            <person name="Obornik M."/>
            <person name="Reyes-Prieto A."/>
            <person name="Armbrust E.V."/>
            <person name="Aves S.J."/>
            <person name="Beiko R.G."/>
            <person name="Coutinho P."/>
            <person name="Dacks J.B."/>
            <person name="Durnford D.G."/>
            <person name="Fast N.M."/>
            <person name="Green B.R."/>
            <person name="Grisdale C.J."/>
            <person name="Hempel F."/>
            <person name="Henrissat B."/>
            <person name="Hoppner M.P."/>
            <person name="Ishida K."/>
            <person name="Kim E."/>
            <person name="Koreny L."/>
            <person name="Kroth P.G."/>
            <person name="Liu Y."/>
            <person name="Malik S.B."/>
            <person name="Maier U.G."/>
            <person name="McRose D."/>
            <person name="Mock T."/>
            <person name="Neilson J.A."/>
            <person name="Onodera N.T."/>
            <person name="Poole A.M."/>
            <person name="Pritham E.J."/>
            <person name="Richards T.A."/>
            <person name="Rocap G."/>
            <person name="Roy S.W."/>
            <person name="Sarai C."/>
            <person name="Schaack S."/>
            <person name="Shirato S."/>
            <person name="Slamovits C.H."/>
            <person name="Spencer D.F."/>
            <person name="Suzuki S."/>
            <person name="Worden A.Z."/>
            <person name="Zauner S."/>
            <person name="Barry K."/>
            <person name="Bell C."/>
            <person name="Bharti A.K."/>
            <person name="Crow J.A."/>
            <person name="Grimwood J."/>
            <person name="Kramer R."/>
            <person name="Lindquist E."/>
            <person name="Lucas S."/>
            <person name="Salamov A."/>
            <person name="McFadden G.I."/>
            <person name="Lane C.E."/>
            <person name="Keeling P.J."/>
            <person name="Gray M.W."/>
            <person name="Grigoriev I.V."/>
            <person name="Archibald J.M."/>
        </authorList>
    </citation>
    <scope>NUCLEOTIDE SEQUENCE</scope>
    <source>
        <strain evidence="2 4">CCMP2712</strain>
    </source>
</reference>
<dbReference type="STRING" id="905079.L1J251"/>
<evidence type="ECO:0000313" key="3">
    <source>
        <dbReference type="EnsemblProtists" id="EKX42601"/>
    </source>
</evidence>
<name>L1J251_GUITC</name>
<dbReference type="InterPro" id="IPR015422">
    <property type="entry name" value="PyrdxlP-dep_Trfase_small"/>
</dbReference>
<evidence type="ECO:0000259" key="1">
    <source>
        <dbReference type="Pfam" id="PF00266"/>
    </source>
</evidence>
<dbReference type="OrthoDB" id="420046at2759"/>
<dbReference type="PANTHER" id="PTHR43686:SF1">
    <property type="entry name" value="AMINOTRAN_5 DOMAIN-CONTAINING PROTEIN"/>
    <property type="match status" value="1"/>
</dbReference>
<dbReference type="EnsemblProtists" id="EKX42601">
    <property type="protein sequence ID" value="EKX42601"/>
    <property type="gene ID" value="GUITHDRAFT_73788"/>
</dbReference>
<protein>
    <recommendedName>
        <fullName evidence="1">Aminotransferase class V domain-containing protein</fullName>
    </recommendedName>
</protein>
<feature type="non-terminal residue" evidence="2">
    <location>
        <position position="480"/>
    </location>
</feature>
<dbReference type="InterPro" id="IPR015421">
    <property type="entry name" value="PyrdxlP-dep_Trfase_major"/>
</dbReference>